<dbReference type="Proteomes" id="UP000550508">
    <property type="component" value="Unassembled WGS sequence"/>
</dbReference>
<dbReference type="SUPFAM" id="SSF53850">
    <property type="entry name" value="Periplasmic binding protein-like II"/>
    <property type="match status" value="1"/>
</dbReference>
<dbReference type="Pfam" id="PF00497">
    <property type="entry name" value="SBP_bac_3"/>
    <property type="match status" value="1"/>
</dbReference>
<dbReference type="GO" id="GO:0030313">
    <property type="term" value="C:cell envelope"/>
    <property type="evidence" value="ECO:0007669"/>
    <property type="project" value="UniProtKB-SubCell"/>
</dbReference>
<protein>
    <submittedName>
        <fullName evidence="7">Transporter substrate-binding domain-containing protein</fullName>
    </submittedName>
</protein>
<name>A0A849VX62_9HYPH</name>
<evidence type="ECO:0000256" key="2">
    <source>
        <dbReference type="ARBA" id="ARBA00010333"/>
    </source>
</evidence>
<dbReference type="Gene3D" id="3.40.190.10">
    <property type="entry name" value="Periplasmic binding protein-like II"/>
    <property type="match status" value="2"/>
</dbReference>
<evidence type="ECO:0000256" key="1">
    <source>
        <dbReference type="ARBA" id="ARBA00004196"/>
    </source>
</evidence>
<reference evidence="7 8" key="1">
    <citation type="submission" date="2020-05" db="EMBL/GenBank/DDBJ databases">
        <authorList>
            <person name="Kim M.K."/>
        </authorList>
    </citation>
    <scope>NUCLEOTIDE SEQUENCE [LARGE SCALE GENOMIC DNA]</scope>
    <source>
        <strain evidence="7 8">BT25</strain>
    </source>
</reference>
<feature type="chain" id="PRO_5032460413" evidence="5">
    <location>
        <begin position="23"/>
        <end position="253"/>
    </location>
</feature>
<evidence type="ECO:0000256" key="4">
    <source>
        <dbReference type="RuleBase" id="RU003744"/>
    </source>
</evidence>
<dbReference type="PANTHER" id="PTHR35936:SF19">
    <property type="entry name" value="AMINO-ACID-BINDING PROTEIN YXEM-RELATED"/>
    <property type="match status" value="1"/>
</dbReference>
<feature type="domain" description="Solute-binding protein family 3/N-terminal" evidence="6">
    <location>
        <begin position="26"/>
        <end position="251"/>
    </location>
</feature>
<sequence>MKLTILAVAAVALQLLAGSASAEALKLRVATEGAYPPFNSIDANGNLVGFDVDIAKAVCEDMKADCTLVAIPWDEIIGRLENNEYDLVVASMSYTDARAARMEFSSSYYRSHSAFAGDPNRFKDVAPAALKGVRIAAGKQTIQSEYLEKAYSESKIVLTKDEPEAQKLLQAGEVDLVLADSIDLLTFLQSPNNSKFDYVGDPVTNGFLKSSAHITAQKGNVELIKKVNEALDHLRLNGTYDRINNTYFPFSIY</sequence>
<feature type="signal peptide" evidence="5">
    <location>
        <begin position="1"/>
        <end position="22"/>
    </location>
</feature>
<dbReference type="PROSITE" id="PS01039">
    <property type="entry name" value="SBP_BACTERIAL_3"/>
    <property type="match status" value="1"/>
</dbReference>
<dbReference type="AlphaFoldDB" id="A0A849VX62"/>
<dbReference type="InterPro" id="IPR001638">
    <property type="entry name" value="Solute-binding_3/MltF_N"/>
</dbReference>
<proteinExistence type="inferred from homology"/>
<accession>A0A849VX62</accession>
<comment type="caution">
    <text evidence="7">The sequence shown here is derived from an EMBL/GenBank/DDBJ whole genome shotgun (WGS) entry which is preliminary data.</text>
</comment>
<dbReference type="SMART" id="SM00062">
    <property type="entry name" value="PBPb"/>
    <property type="match status" value="1"/>
</dbReference>
<comment type="similarity">
    <text evidence="2 4">Belongs to the bacterial solute-binding protein 3 family.</text>
</comment>
<evidence type="ECO:0000313" key="8">
    <source>
        <dbReference type="Proteomes" id="UP000550508"/>
    </source>
</evidence>
<dbReference type="RefSeq" id="WP_027231224.1">
    <property type="nucleotide sequence ID" value="NZ_JABUMX010000003.1"/>
</dbReference>
<evidence type="ECO:0000313" key="7">
    <source>
        <dbReference type="EMBL" id="NTS32403.1"/>
    </source>
</evidence>
<dbReference type="InterPro" id="IPR018313">
    <property type="entry name" value="SBP_3_CS"/>
</dbReference>
<dbReference type="PANTHER" id="PTHR35936">
    <property type="entry name" value="MEMBRANE-BOUND LYTIC MUREIN TRANSGLYCOSYLASE F"/>
    <property type="match status" value="1"/>
</dbReference>
<dbReference type="EMBL" id="JABUMX010000003">
    <property type="protein sequence ID" value="NTS32403.1"/>
    <property type="molecule type" value="Genomic_DNA"/>
</dbReference>
<gene>
    <name evidence="7" type="ORF">HQ945_14175</name>
</gene>
<evidence type="ECO:0000256" key="5">
    <source>
        <dbReference type="SAM" id="SignalP"/>
    </source>
</evidence>
<keyword evidence="8" id="KW-1185">Reference proteome</keyword>
<comment type="subcellular location">
    <subcellularLocation>
        <location evidence="1">Cell envelope</location>
    </subcellularLocation>
</comment>
<organism evidence="7 8">
    <name type="scientific">Phyllobacterium pellucidum</name>
    <dbReference type="NCBI Taxonomy" id="2740464"/>
    <lineage>
        <taxon>Bacteria</taxon>
        <taxon>Pseudomonadati</taxon>
        <taxon>Pseudomonadota</taxon>
        <taxon>Alphaproteobacteria</taxon>
        <taxon>Hyphomicrobiales</taxon>
        <taxon>Phyllobacteriaceae</taxon>
        <taxon>Phyllobacterium</taxon>
    </lineage>
</organism>
<evidence type="ECO:0000256" key="3">
    <source>
        <dbReference type="ARBA" id="ARBA00022729"/>
    </source>
</evidence>
<keyword evidence="3 5" id="KW-0732">Signal</keyword>
<evidence type="ECO:0000259" key="6">
    <source>
        <dbReference type="SMART" id="SM00062"/>
    </source>
</evidence>